<name>A0A3B1DX03_9ZZZZ</name>
<keyword evidence="4" id="KW-0547">Nucleotide-binding</keyword>
<dbReference type="InterPro" id="IPR045851">
    <property type="entry name" value="AMP-bd_C_sf"/>
</dbReference>
<evidence type="ECO:0000256" key="4">
    <source>
        <dbReference type="ARBA" id="ARBA00022741"/>
    </source>
</evidence>
<dbReference type="Pfam" id="PF16177">
    <property type="entry name" value="ACAS_N"/>
    <property type="match status" value="1"/>
</dbReference>
<reference evidence="9" key="1">
    <citation type="submission" date="2018-06" db="EMBL/GenBank/DDBJ databases">
        <authorList>
            <person name="Zhirakovskaya E."/>
        </authorList>
    </citation>
    <scope>NUCLEOTIDE SEQUENCE</scope>
</reference>
<dbReference type="GO" id="GO:0005829">
    <property type="term" value="C:cytosol"/>
    <property type="evidence" value="ECO:0007669"/>
    <property type="project" value="TreeGrafter"/>
</dbReference>
<dbReference type="InterPro" id="IPR000873">
    <property type="entry name" value="AMP-dep_synth/lig_dom"/>
</dbReference>
<sequence>MSEKGISVLLEEQRSFPPSGEVSRKAHIKTMAEYEAIYRRSVEDPEGFWAEMAEKNLSWFRKWDRVLEYDFEKPFVKWFAGGKLNASYNCLDRYISTPLRNKAAIIWESDEGRYRTYTYQQLYHEVNRFSNVLKKHGVGRGDRVTIYLSMIPELAIAMLACARIGAIHSIVFGGFSSQSLRDRINDCKAKLVITADEGIRAGRKVPLKANADEALLECPTVRKAIVVRRSSGDVDMEPGRDYWWHEEMAATDISNYCEPEQMDAEDPLFILYTSGSTGKPKGVLHTTGGYLLYTNLTFKWIFDYRDEDIHFCTADIGWITGHSYIVYGPLSAGATSLMFEGVPNYPDPGRFWDIVDKHQVNIIYTAPTVIRALMREGEQWVHKHDTSSLRLLGTVGEPINPEAWMWYHTHVGKEKLPIVDTWWQTETGGILITPLPGAMTLKPGSANRPFPGVVPKIVRDDGTPVETNEGGYLVIEKPWPGILRGMFGDIDGKRFKEVYFSRFPGKYFTGDGARIDEDGDFWLMGRIDDVLNVSGHRIGTAELESALVSHEEVAEAAVVGYPHEIKGEGIYAFVVLQEGVPSDEALAESLKNHVRKLIGPIAKPDRIQFTPGLPKTRSGKIMRRILRKIAGGETGDLGDISTLADPSVVEELVRNRV</sequence>
<evidence type="ECO:0000256" key="2">
    <source>
        <dbReference type="ARBA" id="ARBA00013275"/>
    </source>
</evidence>
<keyword evidence="3 9" id="KW-0436">Ligase</keyword>
<evidence type="ECO:0000259" key="8">
    <source>
        <dbReference type="Pfam" id="PF16177"/>
    </source>
</evidence>
<keyword evidence="5" id="KW-0067">ATP-binding</keyword>
<evidence type="ECO:0000259" key="6">
    <source>
        <dbReference type="Pfam" id="PF00501"/>
    </source>
</evidence>
<dbReference type="InterPro" id="IPR011904">
    <property type="entry name" value="Ac_CoA_lig"/>
</dbReference>
<organism evidence="9">
    <name type="scientific">hydrothermal vent metagenome</name>
    <dbReference type="NCBI Taxonomy" id="652676"/>
    <lineage>
        <taxon>unclassified sequences</taxon>
        <taxon>metagenomes</taxon>
        <taxon>ecological metagenomes</taxon>
    </lineage>
</organism>
<dbReference type="EMBL" id="UOGI01000178">
    <property type="protein sequence ID" value="VAX33397.1"/>
    <property type="molecule type" value="Genomic_DNA"/>
</dbReference>
<dbReference type="FunFam" id="3.40.50.12780:FF:000001">
    <property type="entry name" value="Acetyl-coenzyme A synthetase"/>
    <property type="match status" value="1"/>
</dbReference>
<dbReference type="PANTHER" id="PTHR24095">
    <property type="entry name" value="ACETYL-COENZYME A SYNTHETASE"/>
    <property type="match status" value="1"/>
</dbReference>
<dbReference type="EC" id="6.2.1.1" evidence="2"/>
<dbReference type="Gene3D" id="3.40.50.12780">
    <property type="entry name" value="N-terminal domain of ligase-like"/>
    <property type="match status" value="1"/>
</dbReference>
<dbReference type="NCBIfam" id="NF001208">
    <property type="entry name" value="PRK00174.1"/>
    <property type="match status" value="1"/>
</dbReference>
<dbReference type="GO" id="GO:0003987">
    <property type="term" value="F:acetate-CoA ligase activity"/>
    <property type="evidence" value="ECO:0007669"/>
    <property type="project" value="UniProtKB-EC"/>
</dbReference>
<dbReference type="Gene3D" id="3.30.300.30">
    <property type="match status" value="1"/>
</dbReference>
<dbReference type="GO" id="GO:0005524">
    <property type="term" value="F:ATP binding"/>
    <property type="evidence" value="ECO:0007669"/>
    <property type="project" value="UniProtKB-KW"/>
</dbReference>
<dbReference type="Pfam" id="PF13193">
    <property type="entry name" value="AMP-binding_C"/>
    <property type="match status" value="1"/>
</dbReference>
<dbReference type="InterPro" id="IPR020845">
    <property type="entry name" value="AMP-binding_CS"/>
</dbReference>
<dbReference type="HAMAP" id="MF_01123">
    <property type="entry name" value="Ac_CoA_synth"/>
    <property type="match status" value="1"/>
</dbReference>
<evidence type="ECO:0000259" key="7">
    <source>
        <dbReference type="Pfam" id="PF13193"/>
    </source>
</evidence>
<dbReference type="InterPro" id="IPR032387">
    <property type="entry name" value="ACAS_N"/>
</dbReference>
<feature type="domain" description="Acetyl-coenzyme A synthetase N-terminal" evidence="8">
    <location>
        <begin position="34"/>
        <end position="90"/>
    </location>
</feature>
<dbReference type="Pfam" id="PF00501">
    <property type="entry name" value="AMP-binding"/>
    <property type="match status" value="1"/>
</dbReference>
<proteinExistence type="inferred from homology"/>
<dbReference type="FunFam" id="3.30.300.30:FF:000004">
    <property type="entry name" value="Acetyl-coenzyme A synthetase"/>
    <property type="match status" value="1"/>
</dbReference>
<evidence type="ECO:0000256" key="1">
    <source>
        <dbReference type="ARBA" id="ARBA00006432"/>
    </source>
</evidence>
<dbReference type="NCBIfam" id="TIGR02188">
    <property type="entry name" value="Ac_CoA_lig_AcsA"/>
    <property type="match status" value="1"/>
</dbReference>
<protein>
    <recommendedName>
        <fullName evidence="2">acetate--CoA ligase</fullName>
        <ecNumber evidence="2">6.2.1.1</ecNumber>
    </recommendedName>
</protein>
<dbReference type="InterPro" id="IPR025110">
    <property type="entry name" value="AMP-bd_C"/>
</dbReference>
<evidence type="ECO:0000256" key="3">
    <source>
        <dbReference type="ARBA" id="ARBA00022598"/>
    </source>
</evidence>
<dbReference type="AlphaFoldDB" id="A0A3B1DX03"/>
<dbReference type="GO" id="GO:0019427">
    <property type="term" value="P:acetyl-CoA biosynthetic process from acetate"/>
    <property type="evidence" value="ECO:0007669"/>
    <property type="project" value="InterPro"/>
</dbReference>
<dbReference type="InterPro" id="IPR042099">
    <property type="entry name" value="ANL_N_sf"/>
</dbReference>
<feature type="domain" description="AMP-binding enzyme C-terminal" evidence="7">
    <location>
        <begin position="542"/>
        <end position="620"/>
    </location>
</feature>
<dbReference type="CDD" id="cd05966">
    <property type="entry name" value="ACS"/>
    <property type="match status" value="1"/>
</dbReference>
<gene>
    <name evidence="9" type="ORF">MNBD_NITROSPIRAE03-923</name>
</gene>
<evidence type="ECO:0000256" key="5">
    <source>
        <dbReference type="ARBA" id="ARBA00022840"/>
    </source>
</evidence>
<dbReference type="PROSITE" id="PS00455">
    <property type="entry name" value="AMP_BINDING"/>
    <property type="match status" value="1"/>
</dbReference>
<dbReference type="PANTHER" id="PTHR24095:SF14">
    <property type="entry name" value="ACETYL-COENZYME A SYNTHETASE 1"/>
    <property type="match status" value="1"/>
</dbReference>
<comment type="similarity">
    <text evidence="1">Belongs to the ATP-dependent AMP-binding enzyme family.</text>
</comment>
<accession>A0A3B1DX03</accession>
<dbReference type="SUPFAM" id="SSF56801">
    <property type="entry name" value="Acetyl-CoA synthetase-like"/>
    <property type="match status" value="1"/>
</dbReference>
<feature type="domain" description="AMP-dependent synthetase/ligase" evidence="6">
    <location>
        <begin position="101"/>
        <end position="482"/>
    </location>
</feature>
<evidence type="ECO:0000313" key="9">
    <source>
        <dbReference type="EMBL" id="VAX33397.1"/>
    </source>
</evidence>
<dbReference type="GO" id="GO:0016208">
    <property type="term" value="F:AMP binding"/>
    <property type="evidence" value="ECO:0007669"/>
    <property type="project" value="InterPro"/>
</dbReference>